<reference evidence="17 19" key="1">
    <citation type="submission" date="2018-06" db="EMBL/GenBank/DDBJ databases">
        <authorList>
            <consortium name="Pathogen Informatics"/>
            <person name="Doyle S."/>
        </authorList>
    </citation>
    <scope>NUCLEOTIDE SEQUENCE [LARGE SCALE GENOMIC DNA]</scope>
    <source>
        <strain evidence="17 19">NCTC11159</strain>
    </source>
</reference>
<evidence type="ECO:0000313" key="17">
    <source>
        <dbReference type="EMBL" id="STR45349.1"/>
    </source>
</evidence>
<dbReference type="Gene3D" id="2.40.170.20">
    <property type="entry name" value="TonB-dependent receptor, beta-barrel domain"/>
    <property type="match status" value="1"/>
</dbReference>
<evidence type="ECO:0000259" key="16">
    <source>
        <dbReference type="Pfam" id="PF07715"/>
    </source>
</evidence>
<keyword evidence="10" id="KW-0675">Receptor</keyword>
<feature type="chain" id="PRO_5016762619" evidence="14">
    <location>
        <begin position="23"/>
        <end position="628"/>
    </location>
</feature>
<name>A0A377SXX9_9NEIS</name>
<keyword evidence="7" id="KW-0406">Ion transport</keyword>
<dbReference type="InterPro" id="IPR036942">
    <property type="entry name" value="Beta-barrel_TonB_sf"/>
</dbReference>
<dbReference type="InterPro" id="IPR039426">
    <property type="entry name" value="TonB-dep_rcpt-like"/>
</dbReference>
<keyword evidence="3 12" id="KW-0813">Transport</keyword>
<dbReference type="EMBL" id="UGHR01000004">
    <property type="protein sequence ID" value="STR45349.1"/>
    <property type="molecule type" value="Genomic_DNA"/>
</dbReference>
<dbReference type="Proteomes" id="UP000255108">
    <property type="component" value="Unassembled WGS sequence"/>
</dbReference>
<dbReference type="CDD" id="cd01347">
    <property type="entry name" value="ligand_gated_channel"/>
    <property type="match status" value="1"/>
</dbReference>
<dbReference type="EMBL" id="SMBT01000004">
    <property type="protein sequence ID" value="TCU87848.1"/>
    <property type="molecule type" value="Genomic_DNA"/>
</dbReference>
<dbReference type="InterPro" id="IPR037066">
    <property type="entry name" value="Plug_dom_sf"/>
</dbReference>
<evidence type="ECO:0000256" key="7">
    <source>
        <dbReference type="ARBA" id="ARBA00023065"/>
    </source>
</evidence>
<sequence length="628" mass="68786">MLFRNTPFFVLTSLAASLCAQAETILLPPVITTAARQPQSPREVIGDVTLIDQASIQESAAISLPDLLARQPGLQISSNGGAGKPSSVFLRGNNSQHTLVLIDGIRVGSATLGAAAFQHFPLSQIDRIEILRGPAASLYGSDAIGGVIQIFSKTGKKGFHPSVEIGYGSHNSIEAKAGISGGDEDTRYALNLAHSKTDGISAIKNSKNPGFYPDDDGYENNSLSFSLTHKINKDNELGASLISAWGKNQLDGYVFDDNYAAVAQSYDYRDETRNSSANIWSKNRLTSHWSSLIKLGHSSDKNTSFTPQSATDYSDKTSRIQTEQTQLSWLNDIKTDLGTFQLGAETLEQKVSGDVAYAVDQRRINSLQAGYLAHFGDVSLQINARSDDNSQLGRHNTGSAGLAWQLNDDWQLGGTAGTAFKAPTFNDLYWPEDPYSSGNANLRPEESNNKELFIRYSAGTINASLTAYTNKVSNLIQWAESRPYFSQPMNVGEAQLRGITLTSDWQQGDYLAGFSYDFLDASDKSTGANHGNRLARRAKHSGLIYAGMTLDTWTLRAEIQAQGHRFDDPANKKELAGYALTNLSASWKINKDWSLQARVNNLFDQEYEQVKDYGTLGRNAMLNLRWQQ</sequence>
<keyword evidence="20" id="KW-1185">Reference proteome</keyword>
<evidence type="ECO:0000313" key="20">
    <source>
        <dbReference type="Proteomes" id="UP000295794"/>
    </source>
</evidence>
<evidence type="ECO:0000259" key="15">
    <source>
        <dbReference type="Pfam" id="PF00593"/>
    </source>
</evidence>
<dbReference type="InterPro" id="IPR000531">
    <property type="entry name" value="Beta-barrel_TonB"/>
</dbReference>
<keyword evidence="8 13" id="KW-0798">TonB box</keyword>
<dbReference type="GO" id="GO:0009279">
    <property type="term" value="C:cell outer membrane"/>
    <property type="evidence" value="ECO:0007669"/>
    <property type="project" value="UniProtKB-SubCell"/>
</dbReference>
<evidence type="ECO:0000256" key="9">
    <source>
        <dbReference type="ARBA" id="ARBA00023136"/>
    </source>
</evidence>
<dbReference type="SUPFAM" id="SSF56935">
    <property type="entry name" value="Porins"/>
    <property type="match status" value="1"/>
</dbReference>
<dbReference type="PANTHER" id="PTHR30069">
    <property type="entry name" value="TONB-DEPENDENT OUTER MEMBRANE RECEPTOR"/>
    <property type="match status" value="1"/>
</dbReference>
<evidence type="ECO:0000256" key="12">
    <source>
        <dbReference type="PROSITE-ProRule" id="PRU01360"/>
    </source>
</evidence>
<comment type="similarity">
    <text evidence="2 12 13">Belongs to the TonB-dependent receptor family.</text>
</comment>
<evidence type="ECO:0000256" key="6">
    <source>
        <dbReference type="ARBA" id="ARBA00022729"/>
    </source>
</evidence>
<dbReference type="PANTHER" id="PTHR30069:SF53">
    <property type="entry name" value="COLICIN I RECEPTOR-RELATED"/>
    <property type="match status" value="1"/>
</dbReference>
<evidence type="ECO:0000256" key="14">
    <source>
        <dbReference type="SAM" id="SignalP"/>
    </source>
</evidence>
<dbReference type="Pfam" id="PF00593">
    <property type="entry name" value="TonB_dep_Rec_b-barrel"/>
    <property type="match status" value="1"/>
</dbReference>
<dbReference type="RefSeq" id="WP_115229268.1">
    <property type="nucleotide sequence ID" value="NZ_CAWOLO010000004.1"/>
</dbReference>
<feature type="domain" description="TonB-dependent receptor-like beta-barrel" evidence="15">
    <location>
        <begin position="186"/>
        <end position="602"/>
    </location>
</feature>
<evidence type="ECO:0000256" key="13">
    <source>
        <dbReference type="RuleBase" id="RU003357"/>
    </source>
</evidence>
<evidence type="ECO:0000256" key="3">
    <source>
        <dbReference type="ARBA" id="ARBA00022448"/>
    </source>
</evidence>
<keyword evidence="4 12" id="KW-1134">Transmembrane beta strand</keyword>
<evidence type="ECO:0000256" key="1">
    <source>
        <dbReference type="ARBA" id="ARBA00004571"/>
    </source>
</evidence>
<evidence type="ECO:0000256" key="11">
    <source>
        <dbReference type="ARBA" id="ARBA00023237"/>
    </source>
</evidence>
<dbReference type="PROSITE" id="PS52016">
    <property type="entry name" value="TONB_DEPENDENT_REC_3"/>
    <property type="match status" value="1"/>
</dbReference>
<gene>
    <name evidence="17" type="primary">btuB_3</name>
    <name evidence="18" type="ORF">EV682_10411</name>
    <name evidence="17" type="ORF">NCTC11159_03919</name>
</gene>
<keyword evidence="5 12" id="KW-0812">Transmembrane</keyword>
<feature type="signal peptide" evidence="14">
    <location>
        <begin position="1"/>
        <end position="22"/>
    </location>
</feature>
<reference evidence="18 20" key="2">
    <citation type="submission" date="2019-03" db="EMBL/GenBank/DDBJ databases">
        <title>Genomic Encyclopedia of Type Strains, Phase IV (KMG-IV): sequencing the most valuable type-strain genomes for metagenomic binning, comparative biology and taxonomic classification.</title>
        <authorList>
            <person name="Goeker M."/>
        </authorList>
    </citation>
    <scope>NUCLEOTIDE SEQUENCE [LARGE SCALE GENOMIC DNA]</scope>
    <source>
        <strain evidence="18 20">DSM 3764</strain>
    </source>
</reference>
<evidence type="ECO:0000313" key="19">
    <source>
        <dbReference type="Proteomes" id="UP000255108"/>
    </source>
</evidence>
<dbReference type="AlphaFoldDB" id="A0A377SXX9"/>
<comment type="subcellular location">
    <subcellularLocation>
        <location evidence="1 12">Cell outer membrane</location>
        <topology evidence="1 12">Multi-pass membrane protein</topology>
    </subcellularLocation>
</comment>
<evidence type="ECO:0000256" key="2">
    <source>
        <dbReference type="ARBA" id="ARBA00009810"/>
    </source>
</evidence>
<dbReference type="OrthoDB" id="183532at2"/>
<evidence type="ECO:0000256" key="10">
    <source>
        <dbReference type="ARBA" id="ARBA00023170"/>
    </source>
</evidence>
<evidence type="ECO:0000313" key="18">
    <source>
        <dbReference type="EMBL" id="TCU87848.1"/>
    </source>
</evidence>
<evidence type="ECO:0000256" key="4">
    <source>
        <dbReference type="ARBA" id="ARBA00022452"/>
    </source>
</evidence>
<evidence type="ECO:0000256" key="5">
    <source>
        <dbReference type="ARBA" id="ARBA00022692"/>
    </source>
</evidence>
<dbReference type="InterPro" id="IPR012910">
    <property type="entry name" value="Plug_dom"/>
</dbReference>
<keyword evidence="9 12" id="KW-0472">Membrane</keyword>
<accession>A0A377SXX9</accession>
<proteinExistence type="inferred from homology"/>
<dbReference type="Gene3D" id="2.170.130.10">
    <property type="entry name" value="TonB-dependent receptor, plug domain"/>
    <property type="match status" value="1"/>
</dbReference>
<dbReference type="GO" id="GO:0006811">
    <property type="term" value="P:monoatomic ion transport"/>
    <property type="evidence" value="ECO:0007669"/>
    <property type="project" value="UniProtKB-KW"/>
</dbReference>
<dbReference type="GO" id="GO:0015889">
    <property type="term" value="P:cobalamin transport"/>
    <property type="evidence" value="ECO:0007669"/>
    <property type="project" value="TreeGrafter"/>
</dbReference>
<keyword evidence="11 12" id="KW-0998">Cell outer membrane</keyword>
<dbReference type="Pfam" id="PF07715">
    <property type="entry name" value="Plug"/>
    <property type="match status" value="1"/>
</dbReference>
<evidence type="ECO:0000256" key="8">
    <source>
        <dbReference type="ARBA" id="ARBA00023077"/>
    </source>
</evidence>
<organism evidence="17 19">
    <name type="scientific">Iodobacter fluviatilis</name>
    <dbReference type="NCBI Taxonomy" id="537"/>
    <lineage>
        <taxon>Bacteria</taxon>
        <taxon>Pseudomonadati</taxon>
        <taxon>Pseudomonadota</taxon>
        <taxon>Betaproteobacteria</taxon>
        <taxon>Neisseriales</taxon>
        <taxon>Chitinibacteraceae</taxon>
        <taxon>Iodobacter</taxon>
    </lineage>
</organism>
<protein>
    <submittedName>
        <fullName evidence="17">Outer membrane cobalamin translocator</fullName>
    </submittedName>
    <submittedName>
        <fullName evidence="18">Vitamin B12 transporter</fullName>
    </submittedName>
</protein>
<keyword evidence="6 14" id="KW-0732">Signal</keyword>
<feature type="domain" description="TonB-dependent receptor plug" evidence="16">
    <location>
        <begin position="42"/>
        <end position="147"/>
    </location>
</feature>
<dbReference type="Proteomes" id="UP000295794">
    <property type="component" value="Unassembled WGS sequence"/>
</dbReference>